<protein>
    <submittedName>
        <fullName evidence="2">Uncharacterized protein</fullName>
    </submittedName>
</protein>
<evidence type="ECO:0000256" key="1">
    <source>
        <dbReference type="SAM" id="MobiDB-lite"/>
    </source>
</evidence>
<accession>A0ABQ9VZB1</accession>
<reference evidence="2 3" key="1">
    <citation type="submission" date="2023-05" db="EMBL/GenBank/DDBJ databases">
        <title>B98-5 Cell Line De Novo Hybrid Assembly: An Optical Mapping Approach.</title>
        <authorList>
            <person name="Kananen K."/>
            <person name="Auerbach J.A."/>
            <person name="Kautto E."/>
            <person name="Blachly J.S."/>
        </authorList>
    </citation>
    <scope>NUCLEOTIDE SEQUENCE [LARGE SCALE GENOMIC DNA]</scope>
    <source>
        <strain evidence="2">B95-8</strain>
        <tissue evidence="2">Cell line</tissue>
    </source>
</reference>
<gene>
    <name evidence="2" type="ORF">P7K49_009006</name>
</gene>
<name>A0ABQ9VZB1_SAGOE</name>
<comment type="caution">
    <text evidence="2">The sequence shown here is derived from an EMBL/GenBank/DDBJ whole genome shotgun (WGS) entry which is preliminary data.</text>
</comment>
<evidence type="ECO:0000313" key="3">
    <source>
        <dbReference type="Proteomes" id="UP001266305"/>
    </source>
</evidence>
<proteinExistence type="predicted"/>
<evidence type="ECO:0000313" key="2">
    <source>
        <dbReference type="EMBL" id="KAK2114740.1"/>
    </source>
</evidence>
<dbReference type="Proteomes" id="UP001266305">
    <property type="component" value="Unassembled WGS sequence"/>
</dbReference>
<feature type="region of interest" description="Disordered" evidence="1">
    <location>
        <begin position="33"/>
        <end position="57"/>
    </location>
</feature>
<sequence>MAGEGPVTIAWQCPQEGGAIEATETNLERSLLQGCSGQSPVPRGPCTAAGADPGDHMMASEHRDVLVLLPSQEQLRLAVGGYCSVFKQTPTSTFAAESPPGLMFPPGNEKLELSR</sequence>
<organism evidence="2 3">
    <name type="scientific">Saguinus oedipus</name>
    <name type="common">Cotton-top tamarin</name>
    <name type="synonym">Oedipomidas oedipus</name>
    <dbReference type="NCBI Taxonomy" id="9490"/>
    <lineage>
        <taxon>Eukaryota</taxon>
        <taxon>Metazoa</taxon>
        <taxon>Chordata</taxon>
        <taxon>Craniata</taxon>
        <taxon>Vertebrata</taxon>
        <taxon>Euteleostomi</taxon>
        <taxon>Mammalia</taxon>
        <taxon>Eutheria</taxon>
        <taxon>Euarchontoglires</taxon>
        <taxon>Primates</taxon>
        <taxon>Haplorrhini</taxon>
        <taxon>Platyrrhini</taxon>
        <taxon>Cebidae</taxon>
        <taxon>Callitrichinae</taxon>
        <taxon>Saguinus</taxon>
    </lineage>
</organism>
<keyword evidence="3" id="KW-1185">Reference proteome</keyword>
<feature type="region of interest" description="Disordered" evidence="1">
    <location>
        <begin position="94"/>
        <end position="115"/>
    </location>
</feature>
<dbReference type="EMBL" id="JASSZA010000004">
    <property type="protein sequence ID" value="KAK2114740.1"/>
    <property type="molecule type" value="Genomic_DNA"/>
</dbReference>